<keyword evidence="5 7" id="KW-0862">Zinc</keyword>
<dbReference type="AlphaFoldDB" id="W2T540"/>
<dbReference type="InterPro" id="IPR024079">
    <property type="entry name" value="MetalloPept_cat_dom_sf"/>
</dbReference>
<dbReference type="InterPro" id="IPR001818">
    <property type="entry name" value="Pept_M10_metallopeptidase"/>
</dbReference>
<organism evidence="9 10">
    <name type="scientific">Necator americanus</name>
    <name type="common">Human hookworm</name>
    <dbReference type="NCBI Taxonomy" id="51031"/>
    <lineage>
        <taxon>Eukaryota</taxon>
        <taxon>Metazoa</taxon>
        <taxon>Ecdysozoa</taxon>
        <taxon>Nematoda</taxon>
        <taxon>Chromadorea</taxon>
        <taxon>Rhabditida</taxon>
        <taxon>Rhabditina</taxon>
        <taxon>Rhabditomorpha</taxon>
        <taxon>Strongyloidea</taxon>
        <taxon>Ancylostomatidae</taxon>
        <taxon>Bunostominae</taxon>
        <taxon>Necator</taxon>
    </lineage>
</organism>
<feature type="binding site" evidence="7">
    <location>
        <position position="110"/>
    </location>
    <ligand>
        <name>Zn(2+)</name>
        <dbReference type="ChEBI" id="CHEBI:29105"/>
        <label>1</label>
    </ligand>
</feature>
<feature type="binding site" evidence="7">
    <location>
        <position position="140"/>
    </location>
    <ligand>
        <name>Ca(2+)</name>
        <dbReference type="ChEBI" id="CHEBI:29108"/>
        <label>1</label>
    </ligand>
</feature>
<feature type="domain" description="Peptidase metallopeptidase" evidence="8">
    <location>
        <begin position="15"/>
        <end position="198"/>
    </location>
</feature>
<evidence type="ECO:0000256" key="4">
    <source>
        <dbReference type="ARBA" id="ARBA00022801"/>
    </source>
</evidence>
<dbReference type="Gene3D" id="3.40.390.10">
    <property type="entry name" value="Collagenase (Catalytic Domain)"/>
    <property type="match status" value="1"/>
</dbReference>
<evidence type="ECO:0000256" key="6">
    <source>
        <dbReference type="PIRSR" id="PIRSR621190-1"/>
    </source>
</evidence>
<protein>
    <submittedName>
        <fullName evidence="9">Matrixin</fullName>
    </submittedName>
</protein>
<dbReference type="PRINTS" id="PR00138">
    <property type="entry name" value="MATRIXIN"/>
</dbReference>
<keyword evidence="4" id="KW-0378">Hydrolase</keyword>
<dbReference type="GO" id="GO:0030198">
    <property type="term" value="P:extracellular matrix organization"/>
    <property type="evidence" value="ECO:0007669"/>
    <property type="project" value="TreeGrafter"/>
</dbReference>
<dbReference type="InterPro" id="IPR021190">
    <property type="entry name" value="Pept_M10A"/>
</dbReference>
<feature type="binding site" evidence="7">
    <location>
        <position position="135"/>
    </location>
    <ligand>
        <name>Zn(2+)</name>
        <dbReference type="ChEBI" id="CHEBI:29105"/>
        <label>1</label>
    </ligand>
</feature>
<comment type="cofactor">
    <cofactor evidence="7">
        <name>Ca(2+)</name>
        <dbReference type="ChEBI" id="CHEBI:29108"/>
    </cofactor>
    <text evidence="7">Can bind about 5 Ca(2+) ions per subunit.</text>
</comment>
<dbReference type="GO" id="GO:0030574">
    <property type="term" value="P:collagen catabolic process"/>
    <property type="evidence" value="ECO:0007669"/>
    <property type="project" value="TreeGrafter"/>
</dbReference>
<feature type="binding site" evidence="7">
    <location>
        <position position="171"/>
    </location>
    <ligand>
        <name>Zn(2+)</name>
        <dbReference type="ChEBI" id="CHEBI:29105"/>
        <label>2</label>
        <note>catalytic</note>
    </ligand>
</feature>
<dbReference type="InterPro" id="IPR006026">
    <property type="entry name" value="Peptidase_Metallo"/>
</dbReference>
<feature type="binding site" evidence="7">
    <location>
        <position position="100"/>
    </location>
    <ligand>
        <name>Ca(2+)</name>
        <dbReference type="ChEBI" id="CHEBI:29108"/>
        <label>2</label>
    </ligand>
</feature>
<dbReference type="PANTHER" id="PTHR10201">
    <property type="entry name" value="MATRIX METALLOPROTEINASE"/>
    <property type="match status" value="1"/>
</dbReference>
<feature type="binding site" evidence="7">
    <location>
        <position position="157"/>
    </location>
    <ligand>
        <name>Zn(2+)</name>
        <dbReference type="ChEBI" id="CHEBI:29105"/>
        <label>2</label>
        <note>catalytic</note>
    </ligand>
</feature>
<dbReference type="GO" id="GO:0031012">
    <property type="term" value="C:extracellular matrix"/>
    <property type="evidence" value="ECO:0007669"/>
    <property type="project" value="InterPro"/>
</dbReference>
<dbReference type="SUPFAM" id="SSF55486">
    <property type="entry name" value="Metalloproteases ('zincins'), catalytic domain"/>
    <property type="match status" value="1"/>
</dbReference>
<feature type="active site" evidence="6">
    <location>
        <position position="154"/>
    </location>
</feature>
<evidence type="ECO:0000256" key="7">
    <source>
        <dbReference type="PIRSR" id="PIRSR621190-2"/>
    </source>
</evidence>
<evidence type="ECO:0000313" key="10">
    <source>
        <dbReference type="Proteomes" id="UP000053676"/>
    </source>
</evidence>
<gene>
    <name evidence="9" type="ORF">NECAME_11804</name>
</gene>
<keyword evidence="3 7" id="KW-0479">Metal-binding</keyword>
<accession>W2T540</accession>
<keyword evidence="2" id="KW-0645">Protease</keyword>
<dbReference type="EMBL" id="KI660238">
    <property type="protein sequence ID" value="ETN76266.1"/>
    <property type="molecule type" value="Genomic_DNA"/>
</dbReference>
<evidence type="ECO:0000313" key="9">
    <source>
        <dbReference type="EMBL" id="ETN76266.1"/>
    </source>
</evidence>
<dbReference type="OMA" id="VVRKKRW"/>
<comment type="cofactor">
    <cofactor evidence="7">
        <name>Zn(2+)</name>
        <dbReference type="ChEBI" id="CHEBI:29105"/>
    </cofactor>
    <text evidence="7">Binds 2 Zn(2+) ions per subunit.</text>
</comment>
<feature type="binding site" evidence="7">
    <location>
        <position position="153"/>
    </location>
    <ligand>
        <name>Zn(2+)</name>
        <dbReference type="ChEBI" id="CHEBI:29105"/>
        <label>2</label>
        <note>catalytic</note>
    </ligand>
</feature>
<dbReference type="KEGG" id="nai:NECAME_11804"/>
<dbReference type="GO" id="GO:0006508">
    <property type="term" value="P:proteolysis"/>
    <property type="evidence" value="ECO:0007669"/>
    <property type="project" value="UniProtKB-KW"/>
</dbReference>
<dbReference type="GO" id="GO:0008270">
    <property type="term" value="F:zinc ion binding"/>
    <property type="evidence" value="ECO:0007669"/>
    <property type="project" value="InterPro"/>
</dbReference>
<feature type="binding site" evidence="7">
    <location>
        <position position="140"/>
    </location>
    <ligand>
        <name>Ca(2+)</name>
        <dbReference type="ChEBI" id="CHEBI:29108"/>
        <label>3</label>
    </ligand>
</feature>
<evidence type="ECO:0000256" key="2">
    <source>
        <dbReference type="ARBA" id="ARBA00022670"/>
    </source>
</evidence>
<dbReference type="SMART" id="SM00235">
    <property type="entry name" value="ZnMc"/>
    <property type="match status" value="1"/>
</dbReference>
<name>W2T540_NECAM</name>
<evidence type="ECO:0000256" key="5">
    <source>
        <dbReference type="ARBA" id="ARBA00022833"/>
    </source>
</evidence>
<dbReference type="PANTHER" id="PTHR10201:SF310">
    <property type="entry name" value="MMP-LIKE PROTEIN"/>
    <property type="match status" value="1"/>
</dbReference>
<dbReference type="CDD" id="cd04278">
    <property type="entry name" value="ZnMc_MMP"/>
    <property type="match status" value="1"/>
</dbReference>
<feature type="binding site" evidence="7">
    <location>
        <position position="163"/>
    </location>
    <ligand>
        <name>Zn(2+)</name>
        <dbReference type="ChEBI" id="CHEBI:29105"/>
        <label>2</label>
        <note>catalytic</note>
    </ligand>
</feature>
<comment type="similarity">
    <text evidence="1">Belongs to the peptidase M10A family.</text>
</comment>
<keyword evidence="10" id="KW-1185">Reference proteome</keyword>
<feature type="binding site" evidence="7">
    <location>
        <position position="118"/>
    </location>
    <ligand>
        <name>Ca(2+)</name>
        <dbReference type="ChEBI" id="CHEBI:29108"/>
        <label>3</label>
    </ligand>
</feature>
<feature type="binding site" evidence="7">
    <location>
        <position position="137"/>
    </location>
    <ligand>
        <name>Ca(2+)</name>
        <dbReference type="ChEBI" id="CHEBI:29108"/>
        <label>3</label>
    </ligand>
</feature>
<dbReference type="STRING" id="51031.W2T540"/>
<dbReference type="InterPro" id="IPR033739">
    <property type="entry name" value="M10A_MMP"/>
</dbReference>
<dbReference type="GO" id="GO:0004222">
    <property type="term" value="F:metalloendopeptidase activity"/>
    <property type="evidence" value="ECO:0007669"/>
    <property type="project" value="InterPro"/>
</dbReference>
<dbReference type="Proteomes" id="UP000053676">
    <property type="component" value="Unassembled WGS sequence"/>
</dbReference>
<reference evidence="10" key="1">
    <citation type="journal article" date="2014" name="Nat. Genet.">
        <title>Genome of the human hookworm Necator americanus.</title>
        <authorList>
            <person name="Tang Y.T."/>
            <person name="Gao X."/>
            <person name="Rosa B.A."/>
            <person name="Abubucker S."/>
            <person name="Hallsworth-Pepin K."/>
            <person name="Martin J."/>
            <person name="Tyagi R."/>
            <person name="Heizer E."/>
            <person name="Zhang X."/>
            <person name="Bhonagiri-Palsikar V."/>
            <person name="Minx P."/>
            <person name="Warren W.C."/>
            <person name="Wang Q."/>
            <person name="Zhan B."/>
            <person name="Hotez P.J."/>
            <person name="Sternberg P.W."/>
            <person name="Dougall A."/>
            <person name="Gaze S.T."/>
            <person name="Mulvenna J."/>
            <person name="Sotillo J."/>
            <person name="Ranganathan S."/>
            <person name="Rabelo E.M."/>
            <person name="Wilson R.K."/>
            <person name="Felgner P.L."/>
            <person name="Bethony J."/>
            <person name="Hawdon J.M."/>
            <person name="Gasser R.B."/>
            <person name="Loukas A."/>
            <person name="Mitreva M."/>
        </authorList>
    </citation>
    <scope>NUCLEOTIDE SEQUENCE [LARGE SCALE GENOMIC DNA]</scope>
</reference>
<feature type="binding site" evidence="7">
    <location>
        <position position="125"/>
    </location>
    <ligand>
        <name>Zn(2+)</name>
        <dbReference type="ChEBI" id="CHEBI:29105"/>
        <label>1</label>
    </ligand>
</feature>
<sequence>MIPSFRQRHLYLVVRKKRWRHNLLTWRIDTSNIKKEDEYVVSSGAALIVEKSKERDFQKIDKNIDYLYCQPLRATLHRAFQEWSAVSNVRFEEVADKSADIVIGFERGKHQDDFPFDGKDGIVAHAFYPRDGRLHFDADEDWSLNSATGTAVHEIGHLLGLEHSVDPRAVMYPAKRPYNSDFTLEDDDVRAVRILFPSEEEFKTYEKKKSPHLNEADRDRETNLPVIVENLLGGLSQEKFNSTNMEFIFPFPLPQLHQK</sequence>
<evidence type="ECO:0000259" key="8">
    <source>
        <dbReference type="SMART" id="SM00235"/>
    </source>
</evidence>
<proteinExistence type="inferred from homology"/>
<evidence type="ECO:0000256" key="1">
    <source>
        <dbReference type="ARBA" id="ARBA00010370"/>
    </source>
</evidence>
<dbReference type="OrthoDB" id="406838at2759"/>
<dbReference type="Pfam" id="PF00413">
    <property type="entry name" value="Peptidase_M10"/>
    <property type="match status" value="1"/>
</dbReference>
<evidence type="ECO:0000256" key="3">
    <source>
        <dbReference type="ARBA" id="ARBA00022723"/>
    </source>
</evidence>
<keyword evidence="7" id="KW-0106">Calcium</keyword>
<feature type="binding site" evidence="7">
    <location>
        <position position="112"/>
    </location>
    <ligand>
        <name>Zn(2+)</name>
        <dbReference type="ChEBI" id="CHEBI:29105"/>
        <label>1</label>
    </ligand>
</feature>
<dbReference type="MEROPS" id="M10.A10"/>
<feature type="binding site" evidence="7">
    <location>
        <position position="117"/>
    </location>
    <ligand>
        <name>Ca(2+)</name>
        <dbReference type="ChEBI" id="CHEBI:29108"/>
        <label>3</label>
    </ligand>
</feature>